<evidence type="ECO:0008006" key="2">
    <source>
        <dbReference type="Google" id="ProtNLM"/>
    </source>
</evidence>
<dbReference type="SUPFAM" id="SSF55608">
    <property type="entry name" value="Homing endonucleases"/>
    <property type="match status" value="1"/>
</dbReference>
<reference evidence="1" key="1">
    <citation type="submission" date="2021-01" db="EMBL/GenBank/DDBJ databases">
        <authorList>
            <person name="Corre E."/>
            <person name="Pelletier E."/>
            <person name="Niang G."/>
            <person name="Scheremetjew M."/>
            <person name="Finn R."/>
            <person name="Kale V."/>
            <person name="Holt S."/>
            <person name="Cochrane G."/>
            <person name="Meng A."/>
            <person name="Brown T."/>
            <person name="Cohen L."/>
        </authorList>
    </citation>
    <scope>NUCLEOTIDE SEQUENCE</scope>
    <source>
        <strain evidence="1">CCMP3105</strain>
    </source>
</reference>
<organism evidence="1">
    <name type="scientific">Alexandrium monilatum</name>
    <dbReference type="NCBI Taxonomy" id="311494"/>
    <lineage>
        <taxon>Eukaryota</taxon>
        <taxon>Sar</taxon>
        <taxon>Alveolata</taxon>
        <taxon>Dinophyceae</taxon>
        <taxon>Gonyaulacales</taxon>
        <taxon>Pyrocystaceae</taxon>
        <taxon>Alexandrium</taxon>
    </lineage>
</organism>
<accession>A0A7S4Q792</accession>
<evidence type="ECO:0000313" key="1">
    <source>
        <dbReference type="EMBL" id="CAE4574671.1"/>
    </source>
</evidence>
<gene>
    <name evidence="1" type="ORF">AMON00008_LOCUS14290</name>
</gene>
<dbReference type="AlphaFoldDB" id="A0A7S4Q792"/>
<name>A0A7S4Q792_9DINO</name>
<dbReference type="InterPro" id="IPR027434">
    <property type="entry name" value="Homing_endonucl"/>
</dbReference>
<dbReference type="EMBL" id="HBNR01021457">
    <property type="protein sequence ID" value="CAE4574671.1"/>
    <property type="molecule type" value="Transcribed_RNA"/>
</dbReference>
<proteinExistence type="predicted"/>
<protein>
    <recommendedName>
        <fullName evidence="2">Homing endonuclease LAGLIDADG domain-containing protein</fullName>
    </recommendedName>
</protein>
<sequence length="218" mass="24216">MKRLKRSECAALDAAARWEYLAGLVDAEGCIRVAGTSGIRLEIAQKQLPILSFLAAWLADSIPGCTPRVYRKRGAFALRVHTLAANRRIFERLLDAGLLQKREAAEIAMSYTRESHAECRQRLAPLVGNQARYSRLDAAGCARAQELARLRSRVYRRQEIDAAVGLVQRLRREIDVLAQQHAAECALARVGLLRRDIRSLLRRGASRAALPGRVALPA</sequence>
<dbReference type="Gene3D" id="3.10.28.10">
    <property type="entry name" value="Homing endonucleases"/>
    <property type="match status" value="1"/>
</dbReference>